<feature type="domain" description="Peptidase S26" evidence="8">
    <location>
        <begin position="495"/>
        <end position="599"/>
    </location>
</feature>
<dbReference type="InterPro" id="IPR019757">
    <property type="entry name" value="Pept_S26A_signal_pept_1_Lys-AS"/>
</dbReference>
<dbReference type="InterPro" id="IPR019533">
    <property type="entry name" value="Peptidase_S26"/>
</dbReference>
<dbReference type="GO" id="GO:0016020">
    <property type="term" value="C:membrane"/>
    <property type="evidence" value="ECO:0007669"/>
    <property type="project" value="UniProtKB-SubCell"/>
</dbReference>
<comment type="caution">
    <text evidence="9">The sequence shown here is derived from an EMBL/GenBank/DDBJ whole genome shotgun (WGS) entry which is preliminary data.</text>
</comment>
<evidence type="ECO:0000256" key="3">
    <source>
        <dbReference type="ARBA" id="ARBA00013208"/>
    </source>
</evidence>
<evidence type="ECO:0000256" key="5">
    <source>
        <dbReference type="ARBA" id="ARBA00022801"/>
    </source>
</evidence>
<dbReference type="InterPro" id="IPR019758">
    <property type="entry name" value="Pept_S26A_signal_pept_1_CS"/>
</dbReference>
<dbReference type="GO" id="GO:0009003">
    <property type="term" value="F:signal peptidase activity"/>
    <property type="evidence" value="ECO:0007669"/>
    <property type="project" value="UniProtKB-EC"/>
</dbReference>
<dbReference type="Pfam" id="PF10502">
    <property type="entry name" value="Peptidase_S26"/>
    <property type="match status" value="2"/>
</dbReference>
<feature type="domain" description="Peptidase S26" evidence="8">
    <location>
        <begin position="103"/>
        <end position="236"/>
    </location>
</feature>
<comment type="similarity">
    <text evidence="2 7">Belongs to the peptidase S26 family.</text>
</comment>
<organism evidence="9 10">
    <name type="scientific">Parachlamydia acanthamoebae</name>
    <dbReference type="NCBI Taxonomy" id="83552"/>
    <lineage>
        <taxon>Bacteria</taxon>
        <taxon>Pseudomonadati</taxon>
        <taxon>Chlamydiota</taxon>
        <taxon>Chlamydiia</taxon>
        <taxon>Parachlamydiales</taxon>
        <taxon>Parachlamydiaceae</taxon>
        <taxon>Parachlamydia</taxon>
    </lineage>
</organism>
<dbReference type="CDD" id="cd06530">
    <property type="entry name" value="S26_SPase_I"/>
    <property type="match status" value="2"/>
</dbReference>
<name>A0A0C1C3T7_9BACT</name>
<dbReference type="PANTHER" id="PTHR43390">
    <property type="entry name" value="SIGNAL PEPTIDASE I"/>
    <property type="match status" value="1"/>
</dbReference>
<dbReference type="EMBL" id="JSAM01000034">
    <property type="protein sequence ID" value="KIA78176.1"/>
    <property type="molecule type" value="Genomic_DNA"/>
</dbReference>
<keyword evidence="5 7" id="KW-0378">Hydrolase</keyword>
<feature type="transmembrane region" description="Helical" evidence="7">
    <location>
        <begin position="618"/>
        <end position="636"/>
    </location>
</feature>
<comment type="catalytic activity">
    <reaction evidence="1 7">
        <text>Cleavage of hydrophobic, N-terminal signal or leader sequences from secreted and periplasmic proteins.</text>
        <dbReference type="EC" id="3.4.21.89"/>
    </reaction>
</comment>
<comment type="caution">
    <text evidence="7">Lacks conserved residue(s) required for the propagation of feature annotation.</text>
</comment>
<evidence type="ECO:0000256" key="2">
    <source>
        <dbReference type="ARBA" id="ARBA00009370"/>
    </source>
</evidence>
<dbReference type="SUPFAM" id="SSF51306">
    <property type="entry name" value="LexA/Signal peptidase"/>
    <property type="match status" value="2"/>
</dbReference>
<evidence type="ECO:0000259" key="8">
    <source>
        <dbReference type="Pfam" id="PF10502"/>
    </source>
</evidence>
<dbReference type="PANTHER" id="PTHR43390:SF1">
    <property type="entry name" value="CHLOROPLAST PROCESSING PEPTIDASE"/>
    <property type="match status" value="1"/>
</dbReference>
<feature type="transmembrane region" description="Helical" evidence="7">
    <location>
        <begin position="105"/>
        <end position="124"/>
    </location>
</feature>
<dbReference type="PATRIC" id="fig|83552.4.peg.632"/>
<evidence type="ECO:0000313" key="9">
    <source>
        <dbReference type="EMBL" id="KIA78176.1"/>
    </source>
</evidence>
<dbReference type="InterPro" id="IPR000223">
    <property type="entry name" value="Pept_S26A_signal_pept_1"/>
</dbReference>
<sequence length="651" mass="74665">MQNGFIKVILEHLSQSTRYDRMHFFNSTFSLHKSRHIMKQAYAWYKSKGKTLPLNQFTQFESDLQKLDQALLNRDRQEADLYARKLENFCDSHFKKNWLNYGTEFVLALVFALLAATLIRQVWFEPFEIPTGSMRPTFKEQDHVTVSKTAFGINVPLQSAHFLFDPQLVQRSSIFIFAPDNMPITDTETTYFGIFPYKKRYIKRMIGKPGDSLYFYGGKIYLVDQNGKLDEDLLNAPWMEHLEHIPFLRLEGEVKVAAPNQIVFSLMNQPLGRISLSSTGAIRGDIFNGKEWIKDQPLAQKQEHHQLETYSDFFGIRNFAKARLLTKDEVKKLTTIDPNDIGEGILYLELRHTPSLTPPPARQFSPQTPVHLLLNVQTTLIPLDEQHLNTLMENLYTARFIVKDGRGRRLGQPHNTPVSPSFSGIPDGTYEFYYGKGLQVGFGGITSPLPENSPLYDRSSANIQKLFNLGIEMATNYGPLSKNQPDFPNRYAYFRNGDLYVMGAPLFKKDDPILQKFNEREKHREETSSERLPYVAFKDHGPPLKDGKVDVDFIRTFGVTLPAKSYLGLGDNHAMSADSRVFGFIPEDNIQGAPWLIIWPTGDRWGPPPQKPYPFVNFPGSIIWGLALAILGAWYAHHRWSIKRPIFHKLP</sequence>
<dbReference type="NCBIfam" id="TIGR02227">
    <property type="entry name" value="sigpep_I_bact"/>
    <property type="match status" value="1"/>
</dbReference>
<dbReference type="PRINTS" id="PR00727">
    <property type="entry name" value="LEADERPTASE"/>
</dbReference>
<dbReference type="PROSITE" id="PS00761">
    <property type="entry name" value="SPASE_I_3"/>
    <property type="match status" value="1"/>
</dbReference>
<dbReference type="InterPro" id="IPR036286">
    <property type="entry name" value="LexA/Signal_pep-like_sf"/>
</dbReference>
<protein>
    <recommendedName>
        <fullName evidence="4 7">Signal peptidase I</fullName>
        <ecNumber evidence="3 7">3.4.21.89</ecNumber>
    </recommendedName>
</protein>
<dbReference type="AlphaFoldDB" id="A0A0C1C3T7"/>
<keyword evidence="7" id="KW-0645">Protease</keyword>
<keyword evidence="7" id="KW-1133">Transmembrane helix</keyword>
<evidence type="ECO:0000256" key="4">
    <source>
        <dbReference type="ARBA" id="ARBA00019232"/>
    </source>
</evidence>
<reference evidence="9 10" key="1">
    <citation type="journal article" date="2014" name="Mol. Biol. Evol.">
        <title>Massive expansion of Ubiquitination-related gene families within the Chlamydiae.</title>
        <authorList>
            <person name="Domman D."/>
            <person name="Collingro A."/>
            <person name="Lagkouvardos I."/>
            <person name="Gehre L."/>
            <person name="Weinmaier T."/>
            <person name="Rattei T."/>
            <person name="Subtil A."/>
            <person name="Horn M."/>
        </authorList>
    </citation>
    <scope>NUCLEOTIDE SEQUENCE [LARGE SCALE GENOMIC DNA]</scope>
    <source>
        <strain evidence="9 10">OEW1</strain>
    </source>
</reference>
<proteinExistence type="inferred from homology"/>
<dbReference type="Proteomes" id="UP000031307">
    <property type="component" value="Unassembled WGS sequence"/>
</dbReference>
<accession>A0A0C1C3T7</accession>
<gene>
    <name evidence="9" type="ORF">DB43_EO00120</name>
</gene>
<evidence type="ECO:0000256" key="1">
    <source>
        <dbReference type="ARBA" id="ARBA00000677"/>
    </source>
</evidence>
<feature type="active site" evidence="6">
    <location>
        <position position="203"/>
    </location>
</feature>
<keyword evidence="7" id="KW-0472">Membrane</keyword>
<comment type="subcellular location">
    <subcellularLocation>
        <location evidence="7">Membrane</location>
        <topology evidence="7">Single-pass type II membrane protein</topology>
    </subcellularLocation>
</comment>
<evidence type="ECO:0000313" key="10">
    <source>
        <dbReference type="Proteomes" id="UP000031307"/>
    </source>
</evidence>
<dbReference type="EC" id="3.4.21.89" evidence="3 7"/>
<keyword evidence="7" id="KW-0812">Transmembrane</keyword>
<dbReference type="GO" id="GO:0004252">
    <property type="term" value="F:serine-type endopeptidase activity"/>
    <property type="evidence" value="ECO:0007669"/>
    <property type="project" value="InterPro"/>
</dbReference>
<evidence type="ECO:0000256" key="7">
    <source>
        <dbReference type="RuleBase" id="RU362042"/>
    </source>
</evidence>
<dbReference type="PROSITE" id="PS00760">
    <property type="entry name" value="SPASE_I_2"/>
    <property type="match status" value="1"/>
</dbReference>
<dbReference type="Gene3D" id="2.10.109.10">
    <property type="entry name" value="Umud Fragment, subunit A"/>
    <property type="match status" value="2"/>
</dbReference>
<feature type="active site" evidence="6">
    <location>
        <position position="133"/>
    </location>
</feature>
<dbReference type="GO" id="GO:0006465">
    <property type="term" value="P:signal peptide processing"/>
    <property type="evidence" value="ECO:0007669"/>
    <property type="project" value="InterPro"/>
</dbReference>
<evidence type="ECO:0000256" key="6">
    <source>
        <dbReference type="PIRSR" id="PIRSR600223-1"/>
    </source>
</evidence>